<dbReference type="Proteomes" id="UP001358586">
    <property type="component" value="Chromosome 3"/>
</dbReference>
<keyword evidence="3" id="KW-1185">Reference proteome</keyword>
<name>A0ABR0QJ23_GOSAR</name>
<gene>
    <name evidence="2" type="ORF">PVK06_008023</name>
</gene>
<protein>
    <submittedName>
        <fullName evidence="2">Uncharacterized protein</fullName>
    </submittedName>
</protein>
<proteinExistence type="predicted"/>
<accession>A0ABR0QJ23</accession>
<sequence length="216" mass="23870">MVETLSAVDTAVGKSSAGSNSGVGRATKKLRHSTDVPLDLNGPTVDRNGQAVRETNMPTDSFQDKNDFDKVLMGGPWVIFGHYLTVRLWSLDFSTVNDILDKQVDMANCKRHSSNFCLRRQVAGAKVAAGQNELNEAKLDIENRVEKEPLGLWLLMDRRQKGKWRSLLSVKIDGVNHIGGSRFSMLETDSIQIGSACHTRIEEKSDEIVNRDGISA</sequence>
<dbReference type="EMBL" id="JARKNE010000003">
    <property type="protein sequence ID" value="KAK5839248.1"/>
    <property type="molecule type" value="Genomic_DNA"/>
</dbReference>
<comment type="caution">
    <text evidence="2">The sequence shown here is derived from an EMBL/GenBank/DDBJ whole genome shotgun (WGS) entry which is preliminary data.</text>
</comment>
<reference evidence="2 3" key="1">
    <citation type="submission" date="2023-03" db="EMBL/GenBank/DDBJ databases">
        <title>WGS of Gossypium arboreum.</title>
        <authorList>
            <person name="Yu D."/>
        </authorList>
    </citation>
    <scope>NUCLEOTIDE SEQUENCE [LARGE SCALE GENOMIC DNA]</scope>
    <source>
        <tissue evidence="2">Leaf</tissue>
    </source>
</reference>
<organism evidence="2 3">
    <name type="scientific">Gossypium arboreum</name>
    <name type="common">Tree cotton</name>
    <name type="synonym">Gossypium nanking</name>
    <dbReference type="NCBI Taxonomy" id="29729"/>
    <lineage>
        <taxon>Eukaryota</taxon>
        <taxon>Viridiplantae</taxon>
        <taxon>Streptophyta</taxon>
        <taxon>Embryophyta</taxon>
        <taxon>Tracheophyta</taxon>
        <taxon>Spermatophyta</taxon>
        <taxon>Magnoliopsida</taxon>
        <taxon>eudicotyledons</taxon>
        <taxon>Gunneridae</taxon>
        <taxon>Pentapetalae</taxon>
        <taxon>rosids</taxon>
        <taxon>malvids</taxon>
        <taxon>Malvales</taxon>
        <taxon>Malvaceae</taxon>
        <taxon>Malvoideae</taxon>
        <taxon>Gossypium</taxon>
    </lineage>
</organism>
<evidence type="ECO:0000313" key="3">
    <source>
        <dbReference type="Proteomes" id="UP001358586"/>
    </source>
</evidence>
<feature type="region of interest" description="Disordered" evidence="1">
    <location>
        <begin position="1"/>
        <end position="50"/>
    </location>
</feature>
<evidence type="ECO:0000313" key="2">
    <source>
        <dbReference type="EMBL" id="KAK5839248.1"/>
    </source>
</evidence>
<evidence type="ECO:0000256" key="1">
    <source>
        <dbReference type="SAM" id="MobiDB-lite"/>
    </source>
</evidence>